<dbReference type="PANTHER" id="PTHR31044">
    <property type="entry name" value="BETA-1,3 GLUCANASE"/>
    <property type="match status" value="1"/>
</dbReference>
<dbReference type="Pfam" id="PF07983">
    <property type="entry name" value="X8"/>
    <property type="match status" value="1"/>
</dbReference>
<dbReference type="OMA" id="ARSNMPK"/>
<reference evidence="6 7" key="1">
    <citation type="journal article" date="2006" name="Science">
        <title>The genome of black cottonwood, Populus trichocarpa (Torr. &amp; Gray).</title>
        <authorList>
            <person name="Tuskan G.A."/>
            <person name="Difazio S."/>
            <person name="Jansson S."/>
            <person name="Bohlmann J."/>
            <person name="Grigoriev I."/>
            <person name="Hellsten U."/>
            <person name="Putnam N."/>
            <person name="Ralph S."/>
            <person name="Rombauts S."/>
            <person name="Salamov A."/>
            <person name="Schein J."/>
            <person name="Sterck L."/>
            <person name="Aerts A."/>
            <person name="Bhalerao R.R."/>
            <person name="Bhalerao R.P."/>
            <person name="Blaudez D."/>
            <person name="Boerjan W."/>
            <person name="Brun A."/>
            <person name="Brunner A."/>
            <person name="Busov V."/>
            <person name="Campbell M."/>
            <person name="Carlson J."/>
            <person name="Chalot M."/>
            <person name="Chapman J."/>
            <person name="Chen G.L."/>
            <person name="Cooper D."/>
            <person name="Coutinho P.M."/>
            <person name="Couturier J."/>
            <person name="Covert S."/>
            <person name="Cronk Q."/>
            <person name="Cunningham R."/>
            <person name="Davis J."/>
            <person name="Degroeve S."/>
            <person name="Dejardin A."/>
            <person name="Depamphilis C."/>
            <person name="Detter J."/>
            <person name="Dirks B."/>
            <person name="Dubchak I."/>
            <person name="Duplessis S."/>
            <person name="Ehlting J."/>
            <person name="Ellis B."/>
            <person name="Gendler K."/>
            <person name="Goodstein D."/>
            <person name="Gribskov M."/>
            <person name="Grimwood J."/>
            <person name="Groover A."/>
            <person name="Gunter L."/>
            <person name="Hamberger B."/>
            <person name="Heinze B."/>
            <person name="Helariutta Y."/>
            <person name="Henrissat B."/>
            <person name="Holligan D."/>
            <person name="Holt R."/>
            <person name="Huang W."/>
            <person name="Islam-Faridi N."/>
            <person name="Jones S."/>
            <person name="Jones-Rhoades M."/>
            <person name="Jorgensen R."/>
            <person name="Joshi C."/>
            <person name="Kangasjarvi J."/>
            <person name="Karlsson J."/>
            <person name="Kelleher C."/>
            <person name="Kirkpatrick R."/>
            <person name="Kirst M."/>
            <person name="Kohler A."/>
            <person name="Kalluri U."/>
            <person name="Larimer F."/>
            <person name="Leebens-Mack J."/>
            <person name="Leple J.C."/>
            <person name="Locascio P."/>
            <person name="Lou Y."/>
            <person name="Lucas S."/>
            <person name="Martin F."/>
            <person name="Montanini B."/>
            <person name="Napoli C."/>
            <person name="Nelson D.R."/>
            <person name="Nelson C."/>
            <person name="Nieminen K."/>
            <person name="Nilsson O."/>
            <person name="Pereda V."/>
            <person name="Peter G."/>
            <person name="Philippe R."/>
            <person name="Pilate G."/>
            <person name="Poliakov A."/>
            <person name="Razumovskaya J."/>
            <person name="Richardson P."/>
            <person name="Rinaldi C."/>
            <person name="Ritland K."/>
            <person name="Rouze P."/>
            <person name="Ryaboy D."/>
            <person name="Schmutz J."/>
            <person name="Schrader J."/>
            <person name="Segerman B."/>
            <person name="Shin H."/>
            <person name="Siddiqui A."/>
            <person name="Sterky F."/>
            <person name="Terry A."/>
            <person name="Tsai C.J."/>
            <person name="Uberbacher E."/>
            <person name="Unneberg P."/>
            <person name="Vahala J."/>
            <person name="Wall K."/>
            <person name="Wessler S."/>
            <person name="Yang G."/>
            <person name="Yin T."/>
            <person name="Douglas C."/>
            <person name="Marra M."/>
            <person name="Sandberg G."/>
            <person name="Van de Peer Y."/>
            <person name="Rokhsar D."/>
        </authorList>
    </citation>
    <scope>NUCLEOTIDE SEQUENCE [LARGE SCALE GENOMIC DNA]</scope>
    <source>
        <strain evidence="7">cv. Nisqually</strain>
    </source>
</reference>
<gene>
    <name evidence="6" type="ORF">POPTR_001G351600</name>
</gene>
<organism evidence="6 7">
    <name type="scientific">Populus trichocarpa</name>
    <name type="common">Western balsam poplar</name>
    <name type="synonym">Populus balsamifera subsp. trichocarpa</name>
    <dbReference type="NCBI Taxonomy" id="3694"/>
    <lineage>
        <taxon>Eukaryota</taxon>
        <taxon>Viridiplantae</taxon>
        <taxon>Streptophyta</taxon>
        <taxon>Embryophyta</taxon>
        <taxon>Tracheophyta</taxon>
        <taxon>Spermatophyta</taxon>
        <taxon>Magnoliopsida</taxon>
        <taxon>eudicotyledons</taxon>
        <taxon>Gunneridae</taxon>
        <taxon>Pentapetalae</taxon>
        <taxon>rosids</taxon>
        <taxon>fabids</taxon>
        <taxon>Malpighiales</taxon>
        <taxon>Salicaceae</taxon>
        <taxon>Saliceae</taxon>
        <taxon>Populus</taxon>
    </lineage>
</organism>
<dbReference type="Gramene" id="Potri.001G351600.2.v4.1">
    <property type="protein sequence ID" value="Potri.001G351600.2.v4.1"/>
    <property type="gene ID" value="Potri.001G351600.v4.1"/>
</dbReference>
<dbReference type="Gene3D" id="1.20.58.1040">
    <property type="match status" value="1"/>
</dbReference>
<dbReference type="OrthoDB" id="1928574at2759"/>
<evidence type="ECO:0000259" key="5">
    <source>
        <dbReference type="SMART" id="SM00768"/>
    </source>
</evidence>
<name>A0A3N7FEP1_POPTR</name>
<evidence type="ECO:0000313" key="6">
    <source>
        <dbReference type="EMBL" id="RQO85721.1"/>
    </source>
</evidence>
<keyword evidence="3 4" id="KW-0732">Signal</keyword>
<dbReference type="GO" id="GO:0009506">
    <property type="term" value="C:plasmodesma"/>
    <property type="evidence" value="ECO:0007669"/>
    <property type="project" value="UniProtKB-ARBA"/>
</dbReference>
<dbReference type="GO" id="GO:0098552">
    <property type="term" value="C:side of membrane"/>
    <property type="evidence" value="ECO:0007669"/>
    <property type="project" value="UniProtKB-KW"/>
</dbReference>
<keyword evidence="2" id="KW-0472">Membrane</keyword>
<evidence type="ECO:0000256" key="2">
    <source>
        <dbReference type="ARBA" id="ARBA00022622"/>
    </source>
</evidence>
<keyword evidence="2" id="KW-0336">GPI-anchor</keyword>
<accession>A0A3N7FEP1</accession>
<dbReference type="Proteomes" id="UP000006729">
    <property type="component" value="Chromosome 1"/>
</dbReference>
<comment type="subcellular location">
    <subcellularLocation>
        <location evidence="1">Cell membrane</location>
        <topology evidence="1">Lipid-anchor</topology>
        <topology evidence="1">GPI-anchor</topology>
    </subcellularLocation>
</comment>
<dbReference type="SMART" id="SM00768">
    <property type="entry name" value="X8"/>
    <property type="match status" value="1"/>
</dbReference>
<dbReference type="GO" id="GO:0005886">
    <property type="term" value="C:plasma membrane"/>
    <property type="evidence" value="ECO:0007669"/>
    <property type="project" value="UniProtKB-SubCell"/>
</dbReference>
<feature type="signal peptide" evidence="4">
    <location>
        <begin position="1"/>
        <end position="31"/>
    </location>
</feature>
<protein>
    <recommendedName>
        <fullName evidence="5">X8 domain-containing protein</fullName>
    </recommendedName>
</protein>
<dbReference type="STRING" id="3694.A0A3N7FEP1"/>
<feature type="domain" description="X8" evidence="5">
    <location>
        <begin position="35"/>
        <end position="118"/>
    </location>
</feature>
<dbReference type="PANTHER" id="PTHR31044:SF71">
    <property type="entry name" value="MAJOR POLLEN ALLERGEN OLE E 10-LIKE"/>
    <property type="match status" value="1"/>
</dbReference>
<dbReference type="AlphaFoldDB" id="A0A3N7FEP1"/>
<keyword evidence="2" id="KW-0325">Glycoprotein</keyword>
<dbReference type="InterPro" id="IPR044788">
    <property type="entry name" value="X8_dom_prot"/>
</dbReference>
<keyword evidence="7" id="KW-1185">Reference proteome</keyword>
<keyword evidence="2" id="KW-0449">Lipoprotein</keyword>
<dbReference type="EMBL" id="CM009290">
    <property type="protein sequence ID" value="RQO85721.1"/>
    <property type="molecule type" value="Genomic_DNA"/>
</dbReference>
<evidence type="ECO:0000256" key="1">
    <source>
        <dbReference type="ARBA" id="ARBA00004609"/>
    </source>
</evidence>
<dbReference type="InterPro" id="IPR012946">
    <property type="entry name" value="X8"/>
</dbReference>
<evidence type="ECO:0000256" key="4">
    <source>
        <dbReference type="SAM" id="SignalP"/>
    </source>
</evidence>
<dbReference type="SMR" id="A0A3N7FEP1"/>
<evidence type="ECO:0000313" key="7">
    <source>
        <dbReference type="Proteomes" id="UP000006729"/>
    </source>
</evidence>
<proteinExistence type="predicted"/>
<evidence type="ECO:0000256" key="3">
    <source>
        <dbReference type="ARBA" id="ARBA00022729"/>
    </source>
</evidence>
<feature type="chain" id="PRO_5018226110" description="X8 domain-containing protein" evidence="4">
    <location>
        <begin position="32"/>
        <end position="119"/>
    </location>
</feature>
<dbReference type="InParanoid" id="A0A3N7FEP1"/>
<sequence>MAGTTFSLPILPFVLMLLLCNAGGMIKTANAQDKTWCVAKPSATDAELSANLEFACVHVDCTTIQPNGPCFNPNTFINHASVAMNLYYSFHGRNLWNCDYQKSGLITKTDPSYGTCQYA</sequence>